<comment type="subcellular location">
    <subcellularLocation>
        <location evidence="2">Mitochondrion matrix</location>
    </subcellularLocation>
</comment>
<keyword evidence="6" id="KW-0479">Metal-binding</keyword>
<evidence type="ECO:0000256" key="1">
    <source>
        <dbReference type="ARBA" id="ARBA00001946"/>
    </source>
</evidence>
<keyword evidence="11" id="KW-0496">Mitochondrion</keyword>
<feature type="domain" description="Endonuclease/exonuclease/phosphatase" evidence="14">
    <location>
        <begin position="257"/>
        <end position="568"/>
    </location>
</feature>
<evidence type="ECO:0000256" key="2">
    <source>
        <dbReference type="ARBA" id="ARBA00004305"/>
    </source>
</evidence>
<evidence type="ECO:0000256" key="4">
    <source>
        <dbReference type="ARBA" id="ARBA00022664"/>
    </source>
</evidence>
<dbReference type="PANTHER" id="PTHR12121:SF37">
    <property type="entry name" value="2',5'-PHOSPHODIESTERASE 12"/>
    <property type="match status" value="1"/>
</dbReference>
<dbReference type="SUPFAM" id="SSF56219">
    <property type="entry name" value="DNase I-like"/>
    <property type="match status" value="1"/>
</dbReference>
<keyword evidence="10" id="KW-0809">Transit peptide</keyword>
<dbReference type="InterPro" id="IPR005135">
    <property type="entry name" value="Endo/exonuclease/phosphatase"/>
</dbReference>
<comment type="cofactor">
    <cofactor evidence="1">
        <name>Mg(2+)</name>
        <dbReference type="ChEBI" id="CHEBI:18420"/>
    </cofactor>
</comment>
<dbReference type="FunFam" id="3.60.10.10:FF:000018">
    <property type="entry name" value="2',5'-phosphodiesterase 12"/>
    <property type="match status" value="1"/>
</dbReference>
<keyword evidence="7" id="KW-0378">Hydrolase</keyword>
<protein>
    <recommendedName>
        <fullName evidence="12">2',5'-phosphodiesterase 12</fullName>
    </recommendedName>
    <alternativeName>
        <fullName evidence="13">Mitochondrial deadenylase</fullName>
    </alternativeName>
</protein>
<dbReference type="VEuPathDB" id="VectorBase:GBRI011960"/>
<keyword evidence="4" id="KW-0507">mRNA processing</keyword>
<evidence type="ECO:0000256" key="5">
    <source>
        <dbReference type="ARBA" id="ARBA00022722"/>
    </source>
</evidence>
<name>A0A1A9WA61_9MUSC</name>
<keyword evidence="16" id="KW-1185">Reference proteome</keyword>
<dbReference type="GO" id="GO:0004535">
    <property type="term" value="F:poly(A)-specific ribonuclease activity"/>
    <property type="evidence" value="ECO:0007669"/>
    <property type="project" value="UniProtKB-ARBA"/>
</dbReference>
<evidence type="ECO:0000256" key="13">
    <source>
        <dbReference type="ARBA" id="ARBA00083541"/>
    </source>
</evidence>
<evidence type="ECO:0000256" key="11">
    <source>
        <dbReference type="ARBA" id="ARBA00023128"/>
    </source>
</evidence>
<dbReference type="Pfam" id="PF03372">
    <property type="entry name" value="Exo_endo_phos"/>
    <property type="match status" value="1"/>
</dbReference>
<evidence type="ECO:0000256" key="8">
    <source>
        <dbReference type="ARBA" id="ARBA00022839"/>
    </source>
</evidence>
<dbReference type="Proteomes" id="UP000091820">
    <property type="component" value="Unassembled WGS sequence"/>
</dbReference>
<evidence type="ECO:0000259" key="14">
    <source>
        <dbReference type="Pfam" id="PF03372"/>
    </source>
</evidence>
<evidence type="ECO:0000313" key="16">
    <source>
        <dbReference type="Proteomes" id="UP000091820"/>
    </source>
</evidence>
<reference evidence="15" key="2">
    <citation type="submission" date="2020-05" db="UniProtKB">
        <authorList>
            <consortium name="EnsemblMetazoa"/>
        </authorList>
    </citation>
    <scope>IDENTIFICATION</scope>
    <source>
        <strain evidence="15">IAEA</strain>
    </source>
</reference>
<dbReference type="InterPro" id="IPR036691">
    <property type="entry name" value="Endo/exonu/phosph_ase_sf"/>
</dbReference>
<keyword evidence="5" id="KW-0540">Nuclease</keyword>
<dbReference type="Gene3D" id="3.60.10.10">
    <property type="entry name" value="Endonuclease/exonuclease/phosphatase"/>
    <property type="match status" value="1"/>
</dbReference>
<evidence type="ECO:0000256" key="10">
    <source>
        <dbReference type="ARBA" id="ARBA00022946"/>
    </source>
</evidence>
<organism evidence="15 16">
    <name type="scientific">Glossina brevipalpis</name>
    <dbReference type="NCBI Taxonomy" id="37001"/>
    <lineage>
        <taxon>Eukaryota</taxon>
        <taxon>Metazoa</taxon>
        <taxon>Ecdysozoa</taxon>
        <taxon>Arthropoda</taxon>
        <taxon>Hexapoda</taxon>
        <taxon>Insecta</taxon>
        <taxon>Pterygota</taxon>
        <taxon>Neoptera</taxon>
        <taxon>Endopterygota</taxon>
        <taxon>Diptera</taxon>
        <taxon>Brachycera</taxon>
        <taxon>Muscomorpha</taxon>
        <taxon>Hippoboscoidea</taxon>
        <taxon>Glossinidae</taxon>
        <taxon>Glossina</taxon>
    </lineage>
</organism>
<dbReference type="GO" id="GO:0046872">
    <property type="term" value="F:metal ion binding"/>
    <property type="evidence" value="ECO:0007669"/>
    <property type="project" value="UniProtKB-KW"/>
</dbReference>
<keyword evidence="8" id="KW-0269">Exonuclease</keyword>
<evidence type="ECO:0000313" key="15">
    <source>
        <dbReference type="EnsemblMetazoa" id="GBRI011960-PA"/>
    </source>
</evidence>
<proteinExistence type="predicted"/>
<reference evidence="16" key="1">
    <citation type="submission" date="2014-03" db="EMBL/GenBank/DDBJ databases">
        <authorList>
            <person name="Aksoy S."/>
            <person name="Warren W."/>
            <person name="Wilson R.K."/>
        </authorList>
    </citation>
    <scope>NUCLEOTIDE SEQUENCE [LARGE SCALE GENOMIC DNA]</scope>
    <source>
        <strain evidence="16">IAEA</strain>
    </source>
</reference>
<evidence type="ECO:0000256" key="3">
    <source>
        <dbReference type="ARBA" id="ARBA00022553"/>
    </source>
</evidence>
<accession>A0A1A9WA61</accession>
<keyword evidence="9" id="KW-0460">Magnesium</keyword>
<keyword evidence="3" id="KW-0597">Phosphoprotein</keyword>
<dbReference type="AlphaFoldDB" id="A0A1A9WA61"/>
<evidence type="ECO:0000256" key="12">
    <source>
        <dbReference type="ARBA" id="ARBA00072755"/>
    </source>
</evidence>
<dbReference type="GO" id="GO:0006397">
    <property type="term" value="P:mRNA processing"/>
    <property type="evidence" value="ECO:0007669"/>
    <property type="project" value="UniProtKB-KW"/>
</dbReference>
<dbReference type="GO" id="GO:0000288">
    <property type="term" value="P:nuclear-transcribed mRNA catabolic process, deadenylation-dependent decay"/>
    <property type="evidence" value="ECO:0007669"/>
    <property type="project" value="TreeGrafter"/>
</dbReference>
<dbReference type="STRING" id="37001.A0A1A9WA61"/>
<dbReference type="PANTHER" id="PTHR12121">
    <property type="entry name" value="CARBON CATABOLITE REPRESSOR PROTEIN 4"/>
    <property type="match status" value="1"/>
</dbReference>
<dbReference type="InterPro" id="IPR050410">
    <property type="entry name" value="CCR4/nocturin_mRNA_transcr"/>
</dbReference>
<evidence type="ECO:0000256" key="9">
    <source>
        <dbReference type="ARBA" id="ARBA00022842"/>
    </source>
</evidence>
<dbReference type="EnsemblMetazoa" id="GBRI011960-RA">
    <property type="protein sequence ID" value="GBRI011960-PA"/>
    <property type="gene ID" value="GBRI011960"/>
</dbReference>
<evidence type="ECO:0000256" key="7">
    <source>
        <dbReference type="ARBA" id="ARBA00022801"/>
    </source>
</evidence>
<dbReference type="GO" id="GO:0005759">
    <property type="term" value="C:mitochondrial matrix"/>
    <property type="evidence" value="ECO:0007669"/>
    <property type="project" value="UniProtKB-SubCell"/>
</dbReference>
<sequence length="580" mass="66678">MEFMKNNLHAHTSATTTTTTTTTRLICQSVVRIAAHVHHTNCPMDKVYLRYDTPSEELHISFRYVNADLKLDREFNFCRRMSEKVEDALTRIRGNIEKELFKKAKKGKRKNDTQDTTELLPNALVDGKIEFLRGEQKLEDMTFIDILADTVDSLYLKILDRNFQVVINQPWPASGNLKQVKDWLHCGDGLFYNTCNEDVGYFLKLVLKPGNNQGQFGPSVEQISKGEVQAGPGTCPFETRHCFTKQRLKGNSWRMVSYNILADLYADSDYSRTQLFPYCPPYALKTDYRKQLIMKEVMGYNADIICLQEVDLKIFSFDLQPLLEDDQQAFKGLMAQKGTCGEGVATFYNTNRFDLIETRSFNIGENIKVTPVFSELWQKIQTNEKLAERICDRSTTLQLTLLKMKECEYYLLVANTHLYFHPDADHIRLLQFGLSMLYIEDMYKKLIKQLNLKDESQLAIIFSGDFNSVPECGIFRLMTQGFVGDDFIDWNSNPEEALVGVSLQQPFRMQSACGTPKYTNFTHTFAACLDYIFYQSDRLEVEQVVPLPADEELKSHIAIPSVVFPSDHVALVADLRFKNL</sequence>
<evidence type="ECO:0000256" key="6">
    <source>
        <dbReference type="ARBA" id="ARBA00022723"/>
    </source>
</evidence>